<reference evidence="3" key="1">
    <citation type="submission" date="2016-10" db="EMBL/GenBank/DDBJ databases">
        <authorList>
            <person name="Varghese N."/>
            <person name="Submissions S."/>
        </authorList>
    </citation>
    <scope>NUCLEOTIDE SEQUENCE [LARGE SCALE GENOMIC DNA]</scope>
    <source>
        <strain evidence="3">CGMCC 4.3516</strain>
    </source>
</reference>
<accession>A0A1G6V5H9</accession>
<protein>
    <submittedName>
        <fullName evidence="2">Uncharacterized protein</fullName>
    </submittedName>
</protein>
<proteinExistence type="predicted"/>
<dbReference type="STRING" id="58114.SAMN05216270_104210"/>
<evidence type="ECO:0000313" key="2">
    <source>
        <dbReference type="EMBL" id="SDD48751.1"/>
    </source>
</evidence>
<dbReference type="RefSeq" id="WP_091032285.1">
    <property type="nucleotide sequence ID" value="NZ_FNAD01000004.1"/>
</dbReference>
<organism evidence="2 3">
    <name type="scientific">Glycomyces harbinensis</name>
    <dbReference type="NCBI Taxonomy" id="58114"/>
    <lineage>
        <taxon>Bacteria</taxon>
        <taxon>Bacillati</taxon>
        <taxon>Actinomycetota</taxon>
        <taxon>Actinomycetes</taxon>
        <taxon>Glycomycetales</taxon>
        <taxon>Glycomycetaceae</taxon>
        <taxon>Glycomyces</taxon>
    </lineage>
</organism>
<gene>
    <name evidence="2" type="ORF">SAMN05216270_104210</name>
</gene>
<keyword evidence="3" id="KW-1185">Reference proteome</keyword>
<dbReference type="Proteomes" id="UP000198949">
    <property type="component" value="Unassembled WGS sequence"/>
</dbReference>
<sequence length="67" mass="7451">MTWTWKLEDADGNALETPDSDLGSQGDAESWLGERWRDFADQGASVATLLEDGRTVYRMDLAPSEES</sequence>
<name>A0A1G6V5H9_9ACTN</name>
<evidence type="ECO:0000313" key="3">
    <source>
        <dbReference type="Proteomes" id="UP000198949"/>
    </source>
</evidence>
<evidence type="ECO:0000256" key="1">
    <source>
        <dbReference type="SAM" id="MobiDB-lite"/>
    </source>
</evidence>
<dbReference type="OrthoDB" id="3214648at2"/>
<feature type="region of interest" description="Disordered" evidence="1">
    <location>
        <begin position="1"/>
        <end position="27"/>
    </location>
</feature>
<dbReference type="EMBL" id="FNAD01000004">
    <property type="protein sequence ID" value="SDD48751.1"/>
    <property type="molecule type" value="Genomic_DNA"/>
</dbReference>
<dbReference type="AlphaFoldDB" id="A0A1G6V5H9"/>